<dbReference type="PATRIC" id="fig|447.4.peg.2895"/>
<dbReference type="EMBL" id="LNXU01000032">
    <property type="protein sequence ID" value="KTC71144.1"/>
    <property type="molecule type" value="Genomic_DNA"/>
</dbReference>
<proteinExistence type="predicted"/>
<evidence type="ECO:0000313" key="1">
    <source>
        <dbReference type="EMBL" id="KTC71144.1"/>
    </source>
</evidence>
<evidence type="ECO:0000313" key="2">
    <source>
        <dbReference type="Proteomes" id="UP000054695"/>
    </source>
</evidence>
<dbReference type="Gene3D" id="1.25.40.10">
    <property type="entry name" value="Tetratricopeptide repeat domain"/>
    <property type="match status" value="1"/>
</dbReference>
<comment type="caution">
    <text evidence="1">The sequence shown here is derived from an EMBL/GenBank/DDBJ whole genome shotgun (WGS) entry which is preliminary data.</text>
</comment>
<gene>
    <name evidence="1" type="ORF">Lboz_2721</name>
</gene>
<organism evidence="1 2">
    <name type="scientific">Legionella bozemanae</name>
    <name type="common">Fluoribacter bozemanae</name>
    <dbReference type="NCBI Taxonomy" id="447"/>
    <lineage>
        <taxon>Bacteria</taxon>
        <taxon>Pseudomonadati</taxon>
        <taxon>Pseudomonadota</taxon>
        <taxon>Gammaproteobacteria</taxon>
        <taxon>Legionellales</taxon>
        <taxon>Legionellaceae</taxon>
        <taxon>Legionella</taxon>
    </lineage>
</organism>
<sequence>MDEEYRKHAKSKITNAKYLERKHAAKKIIIEEYTQGINSFLQIINKTPADFHALTNAYYDLATFYFNKTEYIKAAQCYLDAIQQLLQTELNDECYRKLTELYIDLADACYESLNQPAGDEAMSNAIKAFGLIKNKTGAEQKIGDPIANFKKFHEHYERKLSTNSYIESSKFTNHELLLGEGQVTRQQEQALFAQFEAISISEIQQIDLSIEGMLSQLSLSAEKPLFNPIVINATPSDGVCRNMAMQLLALAKSHIQNKLIPETVATYRQAIKTLQMIKAPQQSDHQIILHLEDQIKFLQRKQSIPETQSSFTSPSIPLENQRSVSVTQSGRGFFAQALQDETKEELSMDFEEDVKMIEETNGNRMNMYP</sequence>
<dbReference type="RefSeq" id="WP_058460312.1">
    <property type="nucleotide sequence ID" value="NZ_CAAAIY010000002.1"/>
</dbReference>
<accession>A0A0W0RJH2</accession>
<keyword evidence="2" id="KW-1185">Reference proteome</keyword>
<dbReference type="AlphaFoldDB" id="A0A0W0RJH2"/>
<dbReference type="Proteomes" id="UP000054695">
    <property type="component" value="Unassembled WGS sequence"/>
</dbReference>
<reference evidence="1 2" key="1">
    <citation type="submission" date="2015-11" db="EMBL/GenBank/DDBJ databases">
        <title>Genomic analysis of 38 Legionella species identifies large and diverse effector repertoires.</title>
        <authorList>
            <person name="Burstein D."/>
            <person name="Amaro F."/>
            <person name="Zusman T."/>
            <person name="Lifshitz Z."/>
            <person name="Cohen O."/>
            <person name="Gilbert J.A."/>
            <person name="Pupko T."/>
            <person name="Shuman H.A."/>
            <person name="Segal G."/>
        </authorList>
    </citation>
    <scope>NUCLEOTIDE SEQUENCE [LARGE SCALE GENOMIC DNA]</scope>
    <source>
        <strain evidence="1 2">WIGA</strain>
    </source>
</reference>
<protein>
    <recommendedName>
        <fullName evidence="3">Tetratricopeptide repeat protein</fullName>
    </recommendedName>
</protein>
<name>A0A0W0RJH2_LEGBO</name>
<evidence type="ECO:0008006" key="3">
    <source>
        <dbReference type="Google" id="ProtNLM"/>
    </source>
</evidence>
<dbReference type="InterPro" id="IPR011990">
    <property type="entry name" value="TPR-like_helical_dom_sf"/>
</dbReference>